<dbReference type="PANTHER" id="PTHR30563">
    <property type="entry name" value="DNA RECOMBINATION PROTEIN RMUC"/>
    <property type="match status" value="1"/>
</dbReference>
<dbReference type="OrthoDB" id="370725at2"/>
<feature type="region of interest" description="Disordered" evidence="5">
    <location>
        <begin position="423"/>
        <end position="447"/>
    </location>
</feature>
<feature type="compositionally biased region" description="Basic and acidic residues" evidence="5">
    <location>
        <begin position="433"/>
        <end position="447"/>
    </location>
</feature>
<keyword evidence="4" id="KW-0233">DNA recombination</keyword>
<comment type="similarity">
    <text evidence="2">Belongs to the RmuC family.</text>
</comment>
<evidence type="ECO:0000256" key="2">
    <source>
        <dbReference type="ARBA" id="ARBA00009840"/>
    </source>
</evidence>
<proteinExistence type="inferred from homology"/>
<reference evidence="7" key="1">
    <citation type="submission" date="2017-10" db="EMBL/GenBank/DDBJ databases">
        <authorList>
            <person name="Gaisin V.A."/>
            <person name="Rysina M.S."/>
            <person name="Grouzdev D.S."/>
        </authorList>
    </citation>
    <scope>NUCLEOTIDE SEQUENCE [LARGE SCALE GENOMIC DNA]</scope>
    <source>
        <strain evidence="7">V1</strain>
    </source>
</reference>
<dbReference type="PANTHER" id="PTHR30563:SF0">
    <property type="entry name" value="DNA RECOMBINATION PROTEIN RMUC"/>
    <property type="match status" value="1"/>
</dbReference>
<dbReference type="EMBL" id="PDNZ01000004">
    <property type="protein sequence ID" value="PWW82072.1"/>
    <property type="molecule type" value="Genomic_DNA"/>
</dbReference>
<organism evidence="6 7">
    <name type="scientific">Prosthecochloris marina</name>
    <dbReference type="NCBI Taxonomy" id="2017681"/>
    <lineage>
        <taxon>Bacteria</taxon>
        <taxon>Pseudomonadati</taxon>
        <taxon>Chlorobiota</taxon>
        <taxon>Chlorobiia</taxon>
        <taxon>Chlorobiales</taxon>
        <taxon>Chlorobiaceae</taxon>
        <taxon>Prosthecochloris</taxon>
    </lineage>
</organism>
<evidence type="ECO:0000256" key="4">
    <source>
        <dbReference type="ARBA" id="ARBA00023172"/>
    </source>
</evidence>
<name>A0A317T5R6_9CHLB</name>
<dbReference type="RefSeq" id="WP_110023208.1">
    <property type="nucleotide sequence ID" value="NZ_PDNZ01000004.1"/>
</dbReference>
<sequence>MIIYFLIAVIILLFLILLVLFWVSKRAVSADALQQSETMLRADLDQVRNEQKNEFQRNRIELARLFQEGRTEQSASLKSFEDSMRMHVMQQDELQRRNFGELLSRQEALKEETSKTLDSIRDTVEKRLQVLQEKNEVKLDEMRRTVDEKLQSTLEKRLTESFSLVSDRLRQVHEGLGEMKTLASGVGDLKKVLANVKVRGVFGEMQLGHLLANLLSPEQYAENVMLGKRQREQVEFAVKLPGKDDGESVVYLPVDAKFPLEAYYRLLEAVEVGDKKMIAVATKAIEGEMLRCAKDISDKYLNPPETTDFGILFLPTEGLFAEVVRNTALLETLQSKFNVIVAGPTTFAALLNSLQMGFRTLAIQKRTGEVWRVLAQVKSEFAAFGEVLVKAQNRITQAGTELDRLVGVRTRAIQRRLRQVEDVSEENPPLVDENTKDSRNSGLKGDG</sequence>
<keyword evidence="7" id="KW-1185">Reference proteome</keyword>
<keyword evidence="3" id="KW-0175">Coiled coil</keyword>
<dbReference type="Pfam" id="PF02646">
    <property type="entry name" value="RmuC"/>
    <property type="match status" value="1"/>
</dbReference>
<dbReference type="Proteomes" id="UP000246278">
    <property type="component" value="Unassembled WGS sequence"/>
</dbReference>
<evidence type="ECO:0000313" key="6">
    <source>
        <dbReference type="EMBL" id="PWW82072.1"/>
    </source>
</evidence>
<evidence type="ECO:0000256" key="1">
    <source>
        <dbReference type="ARBA" id="ARBA00003416"/>
    </source>
</evidence>
<evidence type="ECO:0000256" key="3">
    <source>
        <dbReference type="ARBA" id="ARBA00023054"/>
    </source>
</evidence>
<dbReference type="InterPro" id="IPR003798">
    <property type="entry name" value="DNA_recombination_RmuC"/>
</dbReference>
<evidence type="ECO:0000256" key="5">
    <source>
        <dbReference type="SAM" id="MobiDB-lite"/>
    </source>
</evidence>
<dbReference type="GO" id="GO:0006310">
    <property type="term" value="P:DNA recombination"/>
    <property type="evidence" value="ECO:0007669"/>
    <property type="project" value="UniProtKB-KW"/>
</dbReference>
<comment type="function">
    <text evidence="1">Involved in DNA recombination.</text>
</comment>
<protein>
    <submittedName>
        <fullName evidence="6">DNA recombination protein RmuC</fullName>
    </submittedName>
</protein>
<accession>A0A317T5R6</accession>
<evidence type="ECO:0000313" key="7">
    <source>
        <dbReference type="Proteomes" id="UP000246278"/>
    </source>
</evidence>
<gene>
    <name evidence="6" type="ORF">CR164_06965</name>
</gene>
<comment type="caution">
    <text evidence="6">The sequence shown here is derived from an EMBL/GenBank/DDBJ whole genome shotgun (WGS) entry which is preliminary data.</text>
</comment>
<dbReference type="AlphaFoldDB" id="A0A317T5R6"/>